<proteinExistence type="predicted"/>
<dbReference type="RefSeq" id="WP_125670352.1">
    <property type="nucleotide sequence ID" value="NZ_RCOS01000026.1"/>
</dbReference>
<dbReference type="AlphaFoldDB" id="A0A429GW88"/>
<dbReference type="Proteomes" id="UP000277582">
    <property type="component" value="Unassembled WGS sequence"/>
</dbReference>
<name>A0A429GW88_9CREN</name>
<sequence length="145" mass="16902">MLKVKYWEVAGDSVRLDYVEKLLKEMGLSEVCKVDLKEGTIRVSVRYDPFYAEKARIRRLIHLVDSDELREQLNHLLKMMEDASVYTTVVVAEIPGAAWRLKTHLEMISKRVDDARSRAPGIKAMMKKVDSYIKEYLRVRSKNVE</sequence>
<reference evidence="1 2" key="1">
    <citation type="submission" date="2018-10" db="EMBL/GenBank/DDBJ databases">
        <title>Co-occurring genomic capacity for anaerobic methane metabolism and dissimilatory sulfite reduction discovered in the Korarchaeota.</title>
        <authorList>
            <person name="Mckay L.J."/>
            <person name="Dlakic M."/>
            <person name="Fields M.W."/>
            <person name="Delmont T.O."/>
            <person name="Eren A.M."/>
            <person name="Jay Z.J."/>
            <person name="Klingelsmith K.B."/>
            <person name="Rusch D.B."/>
            <person name="Inskeep W.P."/>
        </authorList>
    </citation>
    <scope>NUCLEOTIDE SEQUENCE [LARGE SCALE GENOMIC DNA]</scope>
    <source>
        <strain evidence="1 2">MDKW</strain>
    </source>
</reference>
<gene>
    <name evidence="1" type="ORF">D6D85_01790</name>
</gene>
<dbReference type="EMBL" id="RCOS01000026">
    <property type="protein sequence ID" value="RSN78025.1"/>
    <property type="molecule type" value="Genomic_DNA"/>
</dbReference>
<comment type="caution">
    <text evidence="1">The sequence shown here is derived from an EMBL/GenBank/DDBJ whole genome shotgun (WGS) entry which is preliminary data.</text>
</comment>
<protein>
    <submittedName>
        <fullName evidence="1">Uncharacterized protein</fullName>
    </submittedName>
</protein>
<organism evidence="1 2">
    <name type="scientific">Candidatus Methanodesulfokora washburnensis</name>
    <dbReference type="NCBI Taxonomy" id="2478471"/>
    <lineage>
        <taxon>Archaea</taxon>
        <taxon>Thermoproteota</taxon>
        <taxon>Candidatus Korarchaeia</taxon>
        <taxon>Candidatus Korarchaeia incertae sedis</taxon>
        <taxon>Candidatus Methanodesulfokora</taxon>
    </lineage>
</organism>
<accession>A0A429GW88</accession>
<evidence type="ECO:0000313" key="2">
    <source>
        <dbReference type="Proteomes" id="UP000277582"/>
    </source>
</evidence>
<evidence type="ECO:0000313" key="1">
    <source>
        <dbReference type="EMBL" id="RSN78025.1"/>
    </source>
</evidence>
<keyword evidence="2" id="KW-1185">Reference proteome</keyword>